<feature type="domain" description="ABC transporter" evidence="5">
    <location>
        <begin position="11"/>
        <end position="246"/>
    </location>
</feature>
<dbReference type="PANTHER" id="PTHR43790">
    <property type="entry name" value="CARBOHYDRATE TRANSPORT ATP-BINDING PROTEIN MG119-RELATED"/>
    <property type="match status" value="1"/>
</dbReference>
<keyword evidence="1" id="KW-0813">Transport</keyword>
<proteinExistence type="predicted"/>
<dbReference type="PANTHER" id="PTHR43790:SF9">
    <property type="entry name" value="GALACTOFURANOSE TRANSPORTER ATP-BINDING PROTEIN YTFR"/>
    <property type="match status" value="1"/>
</dbReference>
<sequence length="501" mass="54148">MSSAQQATNLLEMKSVSKHYPGVQALTDVSLRLGKGEICALVGENGAGKSTLIKILSGAVRPDQGSILVDDTVNDISSPLDAAHAGIATVYQEFSLFPSLSVAENLFFNDLNSQRGLISWSRLREQAKKVLHEFGVHIDPNRRVADLTIAEQQMLEIGKALHGKARIVILDEPTAVLGGTDVDRLLELMSSLRRRGVGIIFISHRLEEIFGIADTYVVLRDGRVTAAGRVDETTPGELVSKMVGRELSASADEPNDGIGAEVLTVDGLCSAGVYEDISFTVRSGEVVGFAGLRGSGRTEVMRGIFGIDTVDTGTVEVNGQRLRLGRPAASITAGIGFVTEDRKAQGLLLTQSVAKNMSLVSITAAKNPWIDLNAEKASSRKFVQDLRIKTPSVATTVSTLSGGNQQKVVIAKWLAKGVRVLILDEPTRGVDVGAKEEIYRLIRSLCDEGLAVVLISSELPEVRRLSHRVLVMRRGRIRAELGRTEATEERIAQYMVSEENE</sequence>
<keyword evidence="7" id="KW-1185">Reference proteome</keyword>
<keyword evidence="2" id="KW-0677">Repeat</keyword>
<dbReference type="EMBL" id="JAUSSW010000007">
    <property type="protein sequence ID" value="MDQ0103075.1"/>
    <property type="molecule type" value="Genomic_DNA"/>
</dbReference>
<reference evidence="6 7" key="1">
    <citation type="submission" date="2023-07" db="EMBL/GenBank/DDBJ databases">
        <title>Sorghum-associated microbial communities from plants grown in Nebraska, USA.</title>
        <authorList>
            <person name="Schachtman D."/>
        </authorList>
    </citation>
    <scope>NUCLEOTIDE SEQUENCE [LARGE SCALE GENOMIC DNA]</scope>
    <source>
        <strain evidence="6 7">CC523</strain>
    </source>
</reference>
<evidence type="ECO:0000256" key="1">
    <source>
        <dbReference type="ARBA" id="ARBA00022448"/>
    </source>
</evidence>
<dbReference type="Pfam" id="PF00005">
    <property type="entry name" value="ABC_tran"/>
    <property type="match status" value="2"/>
</dbReference>
<keyword evidence="3" id="KW-0547">Nucleotide-binding</keyword>
<accession>A0ABT9TN40</accession>
<protein>
    <submittedName>
        <fullName evidence="6">ABC-type sugar transport system ATPase subunit</fullName>
    </submittedName>
</protein>
<dbReference type="InterPro" id="IPR050107">
    <property type="entry name" value="ABC_carbohydrate_import_ATPase"/>
</dbReference>
<dbReference type="CDD" id="cd03216">
    <property type="entry name" value="ABC_Carb_Monos_I"/>
    <property type="match status" value="1"/>
</dbReference>
<dbReference type="InterPro" id="IPR027417">
    <property type="entry name" value="P-loop_NTPase"/>
</dbReference>
<evidence type="ECO:0000313" key="6">
    <source>
        <dbReference type="EMBL" id="MDQ0103075.1"/>
    </source>
</evidence>
<dbReference type="SMART" id="SM00382">
    <property type="entry name" value="AAA"/>
    <property type="match status" value="2"/>
</dbReference>
<dbReference type="InterPro" id="IPR017871">
    <property type="entry name" value="ABC_transporter-like_CS"/>
</dbReference>
<evidence type="ECO:0000256" key="4">
    <source>
        <dbReference type="ARBA" id="ARBA00022840"/>
    </source>
</evidence>
<dbReference type="InterPro" id="IPR003439">
    <property type="entry name" value="ABC_transporter-like_ATP-bd"/>
</dbReference>
<dbReference type="InterPro" id="IPR003593">
    <property type="entry name" value="AAA+_ATPase"/>
</dbReference>
<dbReference type="Gene3D" id="3.40.50.300">
    <property type="entry name" value="P-loop containing nucleotide triphosphate hydrolases"/>
    <property type="match status" value="2"/>
</dbReference>
<evidence type="ECO:0000313" key="7">
    <source>
        <dbReference type="Proteomes" id="UP001244563"/>
    </source>
</evidence>
<dbReference type="Proteomes" id="UP001244563">
    <property type="component" value="Unassembled WGS sequence"/>
</dbReference>
<name>A0ABT9TN40_PAENI</name>
<dbReference type="RefSeq" id="WP_197493602.1">
    <property type="nucleotide sequence ID" value="NZ_BDDW01000011.1"/>
</dbReference>
<evidence type="ECO:0000256" key="3">
    <source>
        <dbReference type="ARBA" id="ARBA00022741"/>
    </source>
</evidence>
<dbReference type="PROSITE" id="PS50893">
    <property type="entry name" value="ABC_TRANSPORTER_2"/>
    <property type="match status" value="2"/>
</dbReference>
<comment type="caution">
    <text evidence="6">The sequence shown here is derived from an EMBL/GenBank/DDBJ whole genome shotgun (WGS) entry which is preliminary data.</text>
</comment>
<gene>
    <name evidence="6" type="ORF">J2T10_002732</name>
</gene>
<organism evidence="6 7">
    <name type="scientific">Paenarthrobacter nicotinovorans</name>
    <name type="common">Arthrobacter nicotinovorans</name>
    <dbReference type="NCBI Taxonomy" id="29320"/>
    <lineage>
        <taxon>Bacteria</taxon>
        <taxon>Bacillati</taxon>
        <taxon>Actinomycetota</taxon>
        <taxon>Actinomycetes</taxon>
        <taxon>Micrococcales</taxon>
        <taxon>Micrococcaceae</taxon>
        <taxon>Paenarthrobacter</taxon>
    </lineage>
</organism>
<dbReference type="SUPFAM" id="SSF52540">
    <property type="entry name" value="P-loop containing nucleoside triphosphate hydrolases"/>
    <property type="match status" value="2"/>
</dbReference>
<dbReference type="PROSITE" id="PS00211">
    <property type="entry name" value="ABC_TRANSPORTER_1"/>
    <property type="match status" value="1"/>
</dbReference>
<feature type="domain" description="ABC transporter" evidence="5">
    <location>
        <begin position="258"/>
        <end position="499"/>
    </location>
</feature>
<keyword evidence="4" id="KW-0067">ATP-binding</keyword>
<evidence type="ECO:0000256" key="2">
    <source>
        <dbReference type="ARBA" id="ARBA00022737"/>
    </source>
</evidence>
<evidence type="ECO:0000259" key="5">
    <source>
        <dbReference type="PROSITE" id="PS50893"/>
    </source>
</evidence>
<keyword evidence="6" id="KW-0762">Sugar transport</keyword>
<dbReference type="CDD" id="cd03215">
    <property type="entry name" value="ABC_Carb_Monos_II"/>
    <property type="match status" value="1"/>
</dbReference>